<keyword evidence="3" id="KW-1185">Reference proteome</keyword>
<protein>
    <submittedName>
        <fullName evidence="2">GNAT family N-acetyltransferase</fullName>
    </submittedName>
</protein>
<accession>A0ABN2A092</accession>
<dbReference type="PROSITE" id="PS51186">
    <property type="entry name" value="GNAT"/>
    <property type="match status" value="1"/>
</dbReference>
<organism evidence="2 3">
    <name type="scientific">Brevibacterium permense</name>
    <dbReference type="NCBI Taxonomy" id="234834"/>
    <lineage>
        <taxon>Bacteria</taxon>
        <taxon>Bacillati</taxon>
        <taxon>Actinomycetota</taxon>
        <taxon>Actinomycetes</taxon>
        <taxon>Micrococcales</taxon>
        <taxon>Brevibacteriaceae</taxon>
        <taxon>Brevibacterium</taxon>
    </lineage>
</organism>
<dbReference type="Gene3D" id="3.40.630.30">
    <property type="match status" value="1"/>
</dbReference>
<feature type="domain" description="N-acetyltransferase" evidence="1">
    <location>
        <begin position="1"/>
        <end position="163"/>
    </location>
</feature>
<dbReference type="InterPro" id="IPR000182">
    <property type="entry name" value="GNAT_dom"/>
</dbReference>
<proteinExistence type="predicted"/>
<dbReference type="Pfam" id="PF13508">
    <property type="entry name" value="Acetyltransf_7"/>
    <property type="match status" value="1"/>
</dbReference>
<evidence type="ECO:0000259" key="1">
    <source>
        <dbReference type="PROSITE" id="PS51186"/>
    </source>
</evidence>
<dbReference type="CDD" id="cd04301">
    <property type="entry name" value="NAT_SF"/>
    <property type="match status" value="1"/>
</dbReference>
<dbReference type="Proteomes" id="UP001500177">
    <property type="component" value="Unassembled WGS sequence"/>
</dbReference>
<name>A0ABN2A092_9MICO</name>
<reference evidence="2 3" key="1">
    <citation type="journal article" date="2019" name="Int. J. Syst. Evol. Microbiol.">
        <title>The Global Catalogue of Microorganisms (GCM) 10K type strain sequencing project: providing services to taxonomists for standard genome sequencing and annotation.</title>
        <authorList>
            <consortium name="The Broad Institute Genomics Platform"/>
            <consortium name="The Broad Institute Genome Sequencing Center for Infectious Disease"/>
            <person name="Wu L."/>
            <person name="Ma J."/>
        </authorList>
    </citation>
    <scope>NUCLEOTIDE SEQUENCE [LARGE SCALE GENOMIC DNA]</scope>
    <source>
        <strain evidence="2 3">JCM 13318</strain>
    </source>
</reference>
<gene>
    <name evidence="2" type="ORF">GCM10009690_09120</name>
</gene>
<dbReference type="EMBL" id="BAAALX010000001">
    <property type="protein sequence ID" value="GAA1508336.1"/>
    <property type="molecule type" value="Genomic_DNA"/>
</dbReference>
<dbReference type="InterPro" id="IPR016181">
    <property type="entry name" value="Acyl_CoA_acyltransferase"/>
</dbReference>
<evidence type="ECO:0000313" key="2">
    <source>
        <dbReference type="EMBL" id="GAA1508336.1"/>
    </source>
</evidence>
<evidence type="ECO:0000313" key="3">
    <source>
        <dbReference type="Proteomes" id="UP001500177"/>
    </source>
</evidence>
<comment type="caution">
    <text evidence="2">The sequence shown here is derived from an EMBL/GenBank/DDBJ whole genome shotgun (WGS) entry which is preliminary data.</text>
</comment>
<sequence>MEITRIRSGHGDPAAIEALIPELLAFDTVINRASGLGEDFDPIPEDVRHALTGRSEYRTTLTWIGRSDGDIVARGTADLRLTSNTDTAELWCAVRPDLRRRGLGAALLERMESDLAADGRTALSTYCEIPESVRTANLRGAHLAAETGAGTLPVALREVSFLSRRGYGLAQIERCSVAPTSTAAELDLGAMADDYVIETWRGPVPEQRLEHIALCKRRLSTDVPGAAKFGGEETWDGERVRALDAEKEAKGETMATALALLDGAPAGYTQVGHSADRPTVGWQGGTLVLSEHRGHRLGARLKIANHRSLAANTAVDRVYTWNAVENSWMLAINDQAGFATWAWVGMWTKNLH</sequence>
<dbReference type="SUPFAM" id="SSF55729">
    <property type="entry name" value="Acyl-CoA N-acyltransferases (Nat)"/>
    <property type="match status" value="2"/>
</dbReference>
<dbReference type="RefSeq" id="WP_342589910.1">
    <property type="nucleotide sequence ID" value="NZ_BAAALX010000001.1"/>
</dbReference>